<feature type="transmembrane region" description="Helical" evidence="1">
    <location>
        <begin position="269"/>
        <end position="288"/>
    </location>
</feature>
<keyword evidence="3" id="KW-1185">Reference proteome</keyword>
<dbReference type="RefSeq" id="WP_210664091.1">
    <property type="nucleotide sequence ID" value="NZ_JAGKSP010000026.1"/>
</dbReference>
<organism evidence="2 3">
    <name type="scientific">Paenibacillus lignilyticus</name>
    <dbReference type="NCBI Taxonomy" id="1172615"/>
    <lineage>
        <taxon>Bacteria</taxon>
        <taxon>Bacillati</taxon>
        <taxon>Bacillota</taxon>
        <taxon>Bacilli</taxon>
        <taxon>Bacillales</taxon>
        <taxon>Paenibacillaceae</taxon>
        <taxon>Paenibacillus</taxon>
    </lineage>
</organism>
<feature type="transmembrane region" description="Helical" evidence="1">
    <location>
        <begin position="154"/>
        <end position="173"/>
    </location>
</feature>
<accession>A0ABS5CM71</accession>
<name>A0ABS5CM71_9BACL</name>
<reference evidence="2 3" key="1">
    <citation type="submission" date="2021-04" db="EMBL/GenBank/DDBJ databases">
        <title>Paenibacillus sp. DLE-14 whole genome sequence.</title>
        <authorList>
            <person name="Ham Y.J."/>
        </authorList>
    </citation>
    <scope>NUCLEOTIDE SEQUENCE [LARGE SCALE GENOMIC DNA]</scope>
    <source>
        <strain evidence="2 3">DLE-14</strain>
    </source>
</reference>
<sequence>MVKSPVATLFLGFVPGIGHMKAGRFGRGLIYLLLVIFCFLFAAIAGAGANEEGFMVMFLFFAFLIWAISVLDLIIYLIRNSAARAIHIPAPVPGQSAYGPHQRPETTTNEMAYTATGAPYRESNGQSSERFYTILLSFIPGLGHLQLGLMQRGLNLMIGFFGLLAMIIFVAVLADQPGFLTFLLVLPIIWLFGMFDAIRHVGLKQSGETLQDRSILDDWEDHRQGGKRSRWLSTVLSILPGAGHMYLGLQKRGLQLMAGFLLSIYLLDVLQLSLFLFMVPLLWCFSFFDALQQQSRLNNGEGQLEDVPIVDWLIHRQKWLGIALVALGLYYTADRLLLDYVQRVWGDWQLTSDIRYYFKTVITALLLIGAGVKLLSGSKQKAVKPE</sequence>
<evidence type="ECO:0000256" key="1">
    <source>
        <dbReference type="SAM" id="Phobius"/>
    </source>
</evidence>
<evidence type="ECO:0000313" key="2">
    <source>
        <dbReference type="EMBL" id="MBP3966907.1"/>
    </source>
</evidence>
<feature type="transmembrane region" description="Helical" evidence="1">
    <location>
        <begin position="55"/>
        <end position="78"/>
    </location>
</feature>
<keyword evidence="1" id="KW-1133">Transmembrane helix</keyword>
<dbReference type="EMBL" id="JAGKSP010000026">
    <property type="protein sequence ID" value="MBP3966907.1"/>
    <property type="molecule type" value="Genomic_DNA"/>
</dbReference>
<keyword evidence="1" id="KW-0472">Membrane</keyword>
<feature type="transmembrane region" description="Helical" evidence="1">
    <location>
        <begin position="179"/>
        <end position="198"/>
    </location>
</feature>
<feature type="transmembrane region" description="Helical" evidence="1">
    <location>
        <begin position="319"/>
        <end position="336"/>
    </location>
</feature>
<proteinExistence type="predicted"/>
<feature type="transmembrane region" description="Helical" evidence="1">
    <location>
        <begin position="356"/>
        <end position="375"/>
    </location>
</feature>
<evidence type="ECO:0000313" key="3">
    <source>
        <dbReference type="Proteomes" id="UP000673394"/>
    </source>
</evidence>
<evidence type="ECO:0008006" key="4">
    <source>
        <dbReference type="Google" id="ProtNLM"/>
    </source>
</evidence>
<dbReference type="Proteomes" id="UP000673394">
    <property type="component" value="Unassembled WGS sequence"/>
</dbReference>
<protein>
    <recommendedName>
        <fullName evidence="4">Multi-tm2 domain protein</fullName>
    </recommendedName>
</protein>
<feature type="transmembrane region" description="Helical" evidence="1">
    <location>
        <begin position="29"/>
        <end position="49"/>
    </location>
</feature>
<feature type="transmembrane region" description="Helical" evidence="1">
    <location>
        <begin position="231"/>
        <end position="249"/>
    </location>
</feature>
<comment type="caution">
    <text evidence="2">The sequence shown here is derived from an EMBL/GenBank/DDBJ whole genome shotgun (WGS) entry which is preliminary data.</text>
</comment>
<keyword evidence="1" id="KW-0812">Transmembrane</keyword>
<gene>
    <name evidence="2" type="ORF">I8J30_29930</name>
</gene>